<name>A0ABQ6VE13_9CORY</name>
<accession>A0ABQ6VE13</accession>
<evidence type="ECO:0000256" key="2">
    <source>
        <dbReference type="SAM" id="SignalP"/>
    </source>
</evidence>
<comment type="caution">
    <text evidence="3">The sequence shown here is derived from an EMBL/GenBank/DDBJ whole genome shotgun (WGS) entry which is preliminary data.</text>
</comment>
<gene>
    <name evidence="3" type="ORF">F8377_00320</name>
</gene>
<feature type="signal peptide" evidence="2">
    <location>
        <begin position="1"/>
        <end position="31"/>
    </location>
</feature>
<reference evidence="3 4" key="1">
    <citation type="submission" date="2019-10" db="EMBL/GenBank/DDBJ databases">
        <title>Corynebacterium sp novel species isolated from the respiratory tract of Marmot.</title>
        <authorList>
            <person name="Zhang G."/>
        </authorList>
    </citation>
    <scope>NUCLEOTIDE SEQUENCE [LARGE SCALE GENOMIC DNA]</scope>
    <source>
        <strain evidence="3 4">336</strain>
    </source>
</reference>
<dbReference type="Proteomes" id="UP000436181">
    <property type="component" value="Unassembled WGS sequence"/>
</dbReference>
<organism evidence="3 4">
    <name type="scientific">Corynebacterium zhongnanshanii</name>
    <dbReference type="NCBI Taxonomy" id="2768834"/>
    <lineage>
        <taxon>Bacteria</taxon>
        <taxon>Bacillati</taxon>
        <taxon>Actinomycetota</taxon>
        <taxon>Actinomycetes</taxon>
        <taxon>Mycobacteriales</taxon>
        <taxon>Corynebacteriaceae</taxon>
        <taxon>Corynebacterium</taxon>
    </lineage>
</organism>
<feature type="chain" id="PRO_5047519693" evidence="2">
    <location>
        <begin position="32"/>
        <end position="280"/>
    </location>
</feature>
<sequence>MRLTTLTARRIASAALAVLAAVGLSMPAASAANLVSQLPGASAEGTIVVTDSPRVTVTVGPNTAEDQNVTVTVKNNYDSSFRCAAPGAIKDAAKKPAEVPNVLTTADIVSKSVAYYRSKPFVPKDNLTVPFIGALPIGEFLQFVPEGLIGRLLGEDINSRAELFRNWEKARLAGQAAEITPFTLAPDETKEITVPLDAPASGPRTDFQAAALLYCVDTTSTPQQAYVFAGYEKTEPPKAPQGSQGSLGALTPREPAGNGQPQNPFGSLGSLGSLSSLGSS</sequence>
<feature type="compositionally biased region" description="Low complexity" evidence="1">
    <location>
        <begin position="266"/>
        <end position="280"/>
    </location>
</feature>
<evidence type="ECO:0000256" key="1">
    <source>
        <dbReference type="SAM" id="MobiDB-lite"/>
    </source>
</evidence>
<dbReference type="EMBL" id="WBZJ01000001">
    <property type="protein sequence ID" value="KAB3522671.1"/>
    <property type="molecule type" value="Genomic_DNA"/>
</dbReference>
<protein>
    <submittedName>
        <fullName evidence="3">Uncharacterized protein</fullName>
    </submittedName>
</protein>
<keyword evidence="4" id="KW-1185">Reference proteome</keyword>
<feature type="region of interest" description="Disordered" evidence="1">
    <location>
        <begin position="233"/>
        <end position="280"/>
    </location>
</feature>
<evidence type="ECO:0000313" key="4">
    <source>
        <dbReference type="Proteomes" id="UP000436181"/>
    </source>
</evidence>
<dbReference type="RefSeq" id="WP_151843595.1">
    <property type="nucleotide sequence ID" value="NZ_WBZJ01000001.1"/>
</dbReference>
<evidence type="ECO:0000313" key="3">
    <source>
        <dbReference type="EMBL" id="KAB3522671.1"/>
    </source>
</evidence>
<proteinExistence type="predicted"/>
<keyword evidence="2" id="KW-0732">Signal</keyword>